<accession>A0A399FVH5</accession>
<evidence type="ECO:0000256" key="1">
    <source>
        <dbReference type="ARBA" id="ARBA00003294"/>
    </source>
</evidence>
<dbReference type="NCBIfam" id="TIGR00674">
    <property type="entry name" value="dapA"/>
    <property type="match status" value="1"/>
</dbReference>
<dbReference type="GO" id="GO:0005829">
    <property type="term" value="C:cytosol"/>
    <property type="evidence" value="ECO:0007669"/>
    <property type="project" value="TreeGrafter"/>
</dbReference>
<feature type="site" description="Part of a proton relay during catalysis" evidence="12">
    <location>
        <position position="49"/>
    </location>
</feature>
<dbReference type="InterPro" id="IPR005263">
    <property type="entry name" value="DapA"/>
</dbReference>
<evidence type="ECO:0000313" key="16">
    <source>
        <dbReference type="EMBL" id="RIH99475.1"/>
    </source>
</evidence>
<dbReference type="Proteomes" id="UP000266287">
    <property type="component" value="Unassembled WGS sequence"/>
</dbReference>
<dbReference type="GO" id="GO:0009089">
    <property type="term" value="P:lysine biosynthetic process via diaminopimelate"/>
    <property type="evidence" value="ECO:0007669"/>
    <property type="project" value="UniProtKB-UniRule"/>
</dbReference>
<dbReference type="Pfam" id="PF00701">
    <property type="entry name" value="DHDPS"/>
    <property type="match status" value="1"/>
</dbReference>
<dbReference type="InterPro" id="IPR002220">
    <property type="entry name" value="DapA-like"/>
</dbReference>
<evidence type="ECO:0000256" key="2">
    <source>
        <dbReference type="ARBA" id="ARBA00005120"/>
    </source>
</evidence>
<dbReference type="EC" id="4.3.3.7" evidence="4 12"/>
<feature type="binding site" evidence="12 15">
    <location>
        <position position="214"/>
    </location>
    <ligand>
        <name>pyruvate</name>
        <dbReference type="ChEBI" id="CHEBI:15361"/>
    </ligand>
</feature>
<feature type="active site" description="Proton donor/acceptor" evidence="12 14">
    <location>
        <position position="140"/>
    </location>
</feature>
<keyword evidence="10 12" id="KW-0704">Schiff base</keyword>
<keyword evidence="6 12" id="KW-0028">Amino-acid biosynthesis</keyword>
<keyword evidence="9 12" id="KW-0456">Lyase</keyword>
<dbReference type="GO" id="GO:0008840">
    <property type="term" value="F:4-hydroxy-tetrahydrodipicolinate synthase activity"/>
    <property type="evidence" value="ECO:0007669"/>
    <property type="project" value="UniProtKB-UniRule"/>
</dbReference>
<evidence type="ECO:0000256" key="14">
    <source>
        <dbReference type="PIRSR" id="PIRSR001365-1"/>
    </source>
</evidence>
<dbReference type="UniPathway" id="UPA00034">
    <property type="reaction ID" value="UER00017"/>
</dbReference>
<comment type="pathway">
    <text evidence="2 12">Amino-acid biosynthesis; L-lysine biosynthesis via DAP pathway; (S)-tetrahydrodipicolinate from L-aspartate: step 3/4.</text>
</comment>
<name>A0A399FVH5_UNCN2</name>
<evidence type="ECO:0000256" key="7">
    <source>
        <dbReference type="ARBA" id="ARBA00022915"/>
    </source>
</evidence>
<evidence type="ECO:0000256" key="13">
    <source>
        <dbReference type="PIRNR" id="PIRNR001365"/>
    </source>
</evidence>
<evidence type="ECO:0000256" key="4">
    <source>
        <dbReference type="ARBA" id="ARBA00012086"/>
    </source>
</evidence>
<reference evidence="16 17" key="1">
    <citation type="submission" date="2018-08" db="EMBL/GenBank/DDBJ databases">
        <title>Draft genome of candidate division NPL-UPA2 bacterium Unc8 that adapted to ultra-basic serpentinizing groundwater.</title>
        <authorList>
            <person name="Ishii S."/>
            <person name="Suzuki S."/>
            <person name="Nealson K.H."/>
        </authorList>
    </citation>
    <scope>NUCLEOTIDE SEQUENCE [LARGE SCALE GENOMIC DNA]</scope>
    <source>
        <strain evidence="16">Unc8</strain>
    </source>
</reference>
<dbReference type="PANTHER" id="PTHR12128:SF66">
    <property type="entry name" value="4-HYDROXY-2-OXOGLUTARATE ALDOLASE, MITOCHONDRIAL"/>
    <property type="match status" value="1"/>
</dbReference>
<evidence type="ECO:0000256" key="8">
    <source>
        <dbReference type="ARBA" id="ARBA00023154"/>
    </source>
</evidence>
<organism evidence="16 17">
    <name type="scientific">candidate division NPL-UPA2 bacterium Unc8</name>
    <dbReference type="NCBI Taxonomy" id="1980939"/>
    <lineage>
        <taxon>Bacteria</taxon>
    </lineage>
</organism>
<comment type="caution">
    <text evidence="12">Was originally thought to be a dihydrodipicolinate synthase (DHDPS), catalyzing the condensation of (S)-aspartate-beta-semialdehyde [(S)-ASA] and pyruvate to dihydrodipicolinate (DHDP). However, it was shown in E.coli that the product of the enzymatic reaction is not dihydrodipicolinate but in fact (4S)-4-hydroxy-2,3,4,5-tetrahydro-(2S)-dipicolinic acid (HTPA), and that the consecutive dehydration reaction leading to DHDP is not spontaneous but catalyzed by DapB.</text>
</comment>
<evidence type="ECO:0000256" key="6">
    <source>
        <dbReference type="ARBA" id="ARBA00022605"/>
    </source>
</evidence>
<evidence type="ECO:0000256" key="3">
    <source>
        <dbReference type="ARBA" id="ARBA00007592"/>
    </source>
</evidence>
<comment type="similarity">
    <text evidence="3 12 13">Belongs to the DapA family.</text>
</comment>
<keyword evidence="7 12" id="KW-0220">Diaminopimelate biosynthesis</keyword>
<dbReference type="SUPFAM" id="SSF51569">
    <property type="entry name" value="Aldolase"/>
    <property type="match status" value="1"/>
</dbReference>
<feature type="binding site" evidence="12 15">
    <location>
        <position position="50"/>
    </location>
    <ligand>
        <name>pyruvate</name>
        <dbReference type="ChEBI" id="CHEBI:15361"/>
    </ligand>
</feature>
<dbReference type="InterPro" id="IPR013785">
    <property type="entry name" value="Aldolase_TIM"/>
</dbReference>
<dbReference type="AlphaFoldDB" id="A0A399FVH5"/>
<comment type="function">
    <text evidence="1 12">Catalyzes the condensation of (S)-aspartate-beta-semialdehyde [(S)-ASA] and pyruvate to 4-hydroxy-tetrahydrodipicolinate (HTPA).</text>
</comment>
<evidence type="ECO:0000313" key="17">
    <source>
        <dbReference type="Proteomes" id="UP000266287"/>
    </source>
</evidence>
<keyword evidence="5 12" id="KW-0963">Cytoplasm</keyword>
<gene>
    <name evidence="12 16" type="primary">dapA</name>
    <name evidence="16" type="ORF">B9J77_05170</name>
</gene>
<comment type="catalytic activity">
    <reaction evidence="11 12">
        <text>L-aspartate 4-semialdehyde + pyruvate = (2S,4S)-4-hydroxy-2,3,4,5-tetrahydrodipicolinate + H2O + H(+)</text>
        <dbReference type="Rhea" id="RHEA:34171"/>
        <dbReference type="ChEBI" id="CHEBI:15361"/>
        <dbReference type="ChEBI" id="CHEBI:15377"/>
        <dbReference type="ChEBI" id="CHEBI:15378"/>
        <dbReference type="ChEBI" id="CHEBI:67139"/>
        <dbReference type="ChEBI" id="CHEBI:537519"/>
        <dbReference type="EC" id="4.3.3.7"/>
    </reaction>
</comment>
<dbReference type="InterPro" id="IPR020624">
    <property type="entry name" value="Schiff_base-form_aldolases_CS"/>
</dbReference>
<keyword evidence="8 12" id="KW-0457">Lysine biosynthesis</keyword>
<comment type="caution">
    <text evidence="16">The sequence shown here is derived from an EMBL/GenBank/DDBJ whole genome shotgun (WGS) entry which is preliminary data.</text>
</comment>
<dbReference type="CDD" id="cd00950">
    <property type="entry name" value="DHDPS"/>
    <property type="match status" value="1"/>
</dbReference>
<evidence type="ECO:0000256" key="5">
    <source>
        <dbReference type="ARBA" id="ARBA00022490"/>
    </source>
</evidence>
<dbReference type="PROSITE" id="PS00665">
    <property type="entry name" value="DHDPS_1"/>
    <property type="match status" value="1"/>
</dbReference>
<evidence type="ECO:0000256" key="10">
    <source>
        <dbReference type="ARBA" id="ARBA00023270"/>
    </source>
</evidence>
<comment type="subcellular location">
    <subcellularLocation>
        <location evidence="12">Cytoplasm</location>
    </subcellularLocation>
</comment>
<evidence type="ECO:0000256" key="15">
    <source>
        <dbReference type="PIRSR" id="PIRSR001365-2"/>
    </source>
</evidence>
<dbReference type="GO" id="GO:0019877">
    <property type="term" value="P:diaminopimelate biosynthetic process"/>
    <property type="evidence" value="ECO:0007669"/>
    <property type="project" value="UniProtKB-UniRule"/>
</dbReference>
<dbReference type="EMBL" id="NDHY01000020">
    <property type="protein sequence ID" value="RIH99475.1"/>
    <property type="molecule type" value="Genomic_DNA"/>
</dbReference>
<feature type="active site" description="Schiff-base intermediate with substrate" evidence="12 14">
    <location>
        <position position="169"/>
    </location>
</feature>
<feature type="site" description="Part of a proton relay during catalysis" evidence="12">
    <location>
        <position position="112"/>
    </location>
</feature>
<protein>
    <recommendedName>
        <fullName evidence="4 12">4-hydroxy-tetrahydrodipicolinate synthase</fullName>
        <shortName evidence="12">HTPA synthase</shortName>
        <ecNumber evidence="4 12">4.3.3.7</ecNumber>
    </recommendedName>
</protein>
<dbReference type="Gene3D" id="3.20.20.70">
    <property type="entry name" value="Aldolase class I"/>
    <property type="match status" value="1"/>
</dbReference>
<evidence type="ECO:0000256" key="9">
    <source>
        <dbReference type="ARBA" id="ARBA00023239"/>
    </source>
</evidence>
<dbReference type="SMART" id="SM01130">
    <property type="entry name" value="DHDPS"/>
    <property type="match status" value="1"/>
</dbReference>
<dbReference type="PRINTS" id="PR00146">
    <property type="entry name" value="DHPICSNTHASE"/>
</dbReference>
<dbReference type="PIRSF" id="PIRSF001365">
    <property type="entry name" value="DHDPS"/>
    <property type="match status" value="1"/>
</dbReference>
<comment type="subunit">
    <text evidence="12">Homotetramer; dimer of dimers.</text>
</comment>
<evidence type="ECO:0000256" key="12">
    <source>
        <dbReference type="HAMAP-Rule" id="MF_00418"/>
    </source>
</evidence>
<dbReference type="HAMAP" id="MF_00418">
    <property type="entry name" value="DapA"/>
    <property type="match status" value="1"/>
</dbReference>
<evidence type="ECO:0000256" key="11">
    <source>
        <dbReference type="ARBA" id="ARBA00047836"/>
    </source>
</evidence>
<proteinExistence type="inferred from homology"/>
<dbReference type="PANTHER" id="PTHR12128">
    <property type="entry name" value="DIHYDRODIPICOLINATE SYNTHASE"/>
    <property type="match status" value="1"/>
</dbReference>
<sequence length="351" mass="38429">MAGLKGFSGVWTAIITPFDTEGRVDWQGLERNINFQIASGVSGILAVGTTGESPTLAWSEHTKIITFMASLVRDRCGIMAGTGSNSTTEATAATKIAQKRGIRTVLLVDCYYNCPSSLELRKEYYGYIANAFPEMDIIPYIIPGRTVTALSPEDLAILTAEYPNIRAVKEASGDLERMIKTRQLVGSEFDILSGDDDLTYEMIARPGIAASGAISVMANVVPGAIIEMVQKMLAGNIKRGEELYKILAPLFEIVTVRVEGKRNISGKTFVVVDKFRNPVPVKTLMNGLGMSAGSTRRPLGKMNAAAVEVVRQRARAIWEKNPEILRPIEAAYGVDINERLKRNDCWETQAY</sequence>